<dbReference type="Pfam" id="PF12625">
    <property type="entry name" value="Arabinose_bd"/>
    <property type="match status" value="1"/>
</dbReference>
<dbReference type="InterPro" id="IPR009057">
    <property type="entry name" value="Homeodomain-like_sf"/>
</dbReference>
<dbReference type="Gene3D" id="1.10.10.60">
    <property type="entry name" value="Homeodomain-like"/>
    <property type="match status" value="1"/>
</dbReference>
<dbReference type="Proteomes" id="UP000193427">
    <property type="component" value="Chromosome"/>
</dbReference>
<evidence type="ECO:0000256" key="3">
    <source>
        <dbReference type="ARBA" id="ARBA00023163"/>
    </source>
</evidence>
<dbReference type="GO" id="GO:0003700">
    <property type="term" value="F:DNA-binding transcription factor activity"/>
    <property type="evidence" value="ECO:0007669"/>
    <property type="project" value="InterPro"/>
</dbReference>
<dbReference type="STRING" id="946333.A4W93_06890"/>
<name>A0A1W6L5P9_9BURK</name>
<dbReference type="SUPFAM" id="SSF46689">
    <property type="entry name" value="Homeodomain-like"/>
    <property type="match status" value="1"/>
</dbReference>
<dbReference type="KEGG" id="rgu:A4W93_06890"/>
<dbReference type="Pfam" id="PF12833">
    <property type="entry name" value="HTH_18"/>
    <property type="match status" value="1"/>
</dbReference>
<gene>
    <name evidence="5" type="ORF">A4W93_06890</name>
</gene>
<sequence length="348" mass="38237">MTATVQVIARESGALASDAHHLLGLQALFAEMADHGIEATALLQGTGLTPAQLDDVQARISPAQKVAIFRNTLRLSSATDVGLRAGSRQRLSDFGVLGYALVSSTNFGEAVDFGIRHIRLAGPVLEKRFRIDNGMAIFEGHDVMALGDVLPLATEFWFASILKLTSCVLEAPLPSRLLLLPYRRPAYAAAYERLFGCPVRFEQPVMEWHFDADVLQRPCPNANPITAGLCASFCERLLERLPEESELARHIRTACLNSRGTFPGAEEMAERLGLSVRTLHRRLADEGQGYQALVDEVRCSLAIEYLRDTAMPVEQIANRVGFSDASNFRKAFRKWTGQAPTAFREAPG</sequence>
<dbReference type="InterPro" id="IPR032687">
    <property type="entry name" value="AraC-type_N"/>
</dbReference>
<keyword evidence="6" id="KW-1185">Reference proteome</keyword>
<accession>A0A1W6L5P9</accession>
<evidence type="ECO:0000313" key="6">
    <source>
        <dbReference type="Proteomes" id="UP000193427"/>
    </source>
</evidence>
<dbReference type="InterPro" id="IPR018060">
    <property type="entry name" value="HTH_AraC"/>
</dbReference>
<dbReference type="OrthoDB" id="6506763at2"/>
<dbReference type="PANTHER" id="PTHR47894:SF1">
    <property type="entry name" value="HTH-TYPE TRANSCRIPTIONAL REGULATOR VQSM"/>
    <property type="match status" value="1"/>
</dbReference>
<dbReference type="GO" id="GO:0005829">
    <property type="term" value="C:cytosol"/>
    <property type="evidence" value="ECO:0007669"/>
    <property type="project" value="TreeGrafter"/>
</dbReference>
<organism evidence="5 6">
    <name type="scientific">Piscinibacter gummiphilus</name>
    <dbReference type="NCBI Taxonomy" id="946333"/>
    <lineage>
        <taxon>Bacteria</taxon>
        <taxon>Pseudomonadati</taxon>
        <taxon>Pseudomonadota</taxon>
        <taxon>Betaproteobacteria</taxon>
        <taxon>Burkholderiales</taxon>
        <taxon>Sphaerotilaceae</taxon>
        <taxon>Piscinibacter</taxon>
    </lineage>
</organism>
<evidence type="ECO:0000259" key="4">
    <source>
        <dbReference type="PROSITE" id="PS01124"/>
    </source>
</evidence>
<dbReference type="PROSITE" id="PS01124">
    <property type="entry name" value="HTH_ARAC_FAMILY_2"/>
    <property type="match status" value="1"/>
</dbReference>
<dbReference type="PRINTS" id="PR00032">
    <property type="entry name" value="HTHARAC"/>
</dbReference>
<dbReference type="EMBL" id="CP015118">
    <property type="protein sequence ID" value="ARN19661.1"/>
    <property type="molecule type" value="Genomic_DNA"/>
</dbReference>
<evidence type="ECO:0000313" key="5">
    <source>
        <dbReference type="EMBL" id="ARN19661.1"/>
    </source>
</evidence>
<feature type="domain" description="HTH araC/xylS-type" evidence="4">
    <location>
        <begin position="266"/>
        <end position="346"/>
    </location>
</feature>
<dbReference type="AlphaFoldDB" id="A0A1W6L5P9"/>
<evidence type="ECO:0000256" key="2">
    <source>
        <dbReference type="ARBA" id="ARBA00023125"/>
    </source>
</evidence>
<protein>
    <submittedName>
        <fullName evidence="5">AraC family transcriptional regulator</fullName>
    </submittedName>
</protein>
<reference evidence="5 6" key="1">
    <citation type="submission" date="2016-04" db="EMBL/GenBank/DDBJ databases">
        <title>Complete genome sequence of natural rubber-degrading, novel Gram-negative bacterium, Rhizobacter gummiphilus strain NS21.</title>
        <authorList>
            <person name="Tabata M."/>
            <person name="Kasai D."/>
            <person name="Fukuda M."/>
        </authorList>
    </citation>
    <scope>NUCLEOTIDE SEQUENCE [LARGE SCALE GENOMIC DNA]</scope>
    <source>
        <strain evidence="5 6">NS21</strain>
    </source>
</reference>
<dbReference type="GO" id="GO:0000976">
    <property type="term" value="F:transcription cis-regulatory region binding"/>
    <property type="evidence" value="ECO:0007669"/>
    <property type="project" value="TreeGrafter"/>
</dbReference>
<dbReference type="PANTHER" id="PTHR47894">
    <property type="entry name" value="HTH-TYPE TRANSCRIPTIONAL REGULATOR GADX"/>
    <property type="match status" value="1"/>
</dbReference>
<keyword evidence="3" id="KW-0804">Transcription</keyword>
<dbReference type="SMART" id="SM00342">
    <property type="entry name" value="HTH_ARAC"/>
    <property type="match status" value="1"/>
</dbReference>
<keyword evidence="1" id="KW-0805">Transcription regulation</keyword>
<dbReference type="InterPro" id="IPR020449">
    <property type="entry name" value="Tscrpt_reg_AraC-type_HTH"/>
</dbReference>
<keyword evidence="2" id="KW-0238">DNA-binding</keyword>
<evidence type="ECO:0000256" key="1">
    <source>
        <dbReference type="ARBA" id="ARBA00023015"/>
    </source>
</evidence>
<proteinExistence type="predicted"/>
<dbReference type="RefSeq" id="WP_085749922.1">
    <property type="nucleotide sequence ID" value="NZ_BSPR01000008.1"/>
</dbReference>